<evidence type="ECO:0000256" key="2">
    <source>
        <dbReference type="ARBA" id="ARBA00011748"/>
    </source>
</evidence>
<dbReference type="GO" id="GO:0005615">
    <property type="term" value="C:extracellular space"/>
    <property type="evidence" value="ECO:0007669"/>
    <property type="project" value="TreeGrafter"/>
</dbReference>
<keyword evidence="4" id="KW-1015">Disulfide bond</keyword>
<dbReference type="KEGG" id="lgi:LOTGIDRAFT_234508"/>
<proteinExistence type="inferred from homology"/>
<dbReference type="Proteomes" id="UP000030746">
    <property type="component" value="Unassembled WGS sequence"/>
</dbReference>
<dbReference type="HOGENOM" id="CLU_1273336_0_0_1"/>
<keyword evidence="3" id="KW-0372">Hormone</keyword>
<organism evidence="6 7">
    <name type="scientific">Lottia gigantea</name>
    <name type="common">Giant owl limpet</name>
    <dbReference type="NCBI Taxonomy" id="225164"/>
    <lineage>
        <taxon>Eukaryota</taxon>
        <taxon>Metazoa</taxon>
        <taxon>Spiralia</taxon>
        <taxon>Lophotrochozoa</taxon>
        <taxon>Mollusca</taxon>
        <taxon>Gastropoda</taxon>
        <taxon>Patellogastropoda</taxon>
        <taxon>Lottioidea</taxon>
        <taxon>Lottiidae</taxon>
        <taxon>Lottia</taxon>
    </lineage>
</organism>
<keyword evidence="5" id="KW-0732">Signal</keyword>
<evidence type="ECO:0000256" key="4">
    <source>
        <dbReference type="ARBA" id="ARBA00023157"/>
    </source>
</evidence>
<dbReference type="EMBL" id="KB202685">
    <property type="protein sequence ID" value="ESO88441.1"/>
    <property type="molecule type" value="Genomic_DNA"/>
</dbReference>
<dbReference type="STRING" id="225164.V4A5B6"/>
<dbReference type="PANTHER" id="PTHR11245:SF6">
    <property type="entry name" value="DUF19 DOMAIN-CONTAINING PROTEIN"/>
    <property type="match status" value="1"/>
</dbReference>
<evidence type="ECO:0000256" key="3">
    <source>
        <dbReference type="ARBA" id="ARBA00022702"/>
    </source>
</evidence>
<protein>
    <recommendedName>
        <fullName evidence="8">Stanniocalcin</fullName>
    </recommendedName>
</protein>
<evidence type="ECO:0000313" key="6">
    <source>
        <dbReference type="EMBL" id="ESO88441.1"/>
    </source>
</evidence>
<comment type="subunit">
    <text evidence="2">Homodimer; disulfide-linked.</text>
</comment>
<name>V4A5B6_LOTGI</name>
<dbReference type="OMA" id="RDYVNCH"/>
<gene>
    <name evidence="6" type="ORF">LOTGIDRAFT_234508</name>
</gene>
<dbReference type="CTD" id="20249561"/>
<evidence type="ECO:0000256" key="5">
    <source>
        <dbReference type="SAM" id="SignalP"/>
    </source>
</evidence>
<dbReference type="PANTHER" id="PTHR11245">
    <property type="entry name" value="STANNIOCALCIN"/>
    <property type="match status" value="1"/>
</dbReference>
<evidence type="ECO:0000313" key="7">
    <source>
        <dbReference type="Proteomes" id="UP000030746"/>
    </source>
</evidence>
<keyword evidence="7" id="KW-1185">Reference proteome</keyword>
<dbReference type="GO" id="GO:0006874">
    <property type="term" value="P:intracellular calcium ion homeostasis"/>
    <property type="evidence" value="ECO:0007669"/>
    <property type="project" value="TreeGrafter"/>
</dbReference>
<dbReference type="GO" id="GO:0005179">
    <property type="term" value="F:hormone activity"/>
    <property type="evidence" value="ECO:0007669"/>
    <property type="project" value="UniProtKB-KW"/>
</dbReference>
<dbReference type="GeneID" id="20249561"/>
<feature type="chain" id="PRO_5004715772" description="Stanniocalcin" evidence="5">
    <location>
        <begin position="18"/>
        <end position="201"/>
    </location>
</feature>
<evidence type="ECO:0008006" key="8">
    <source>
        <dbReference type="Google" id="ProtNLM"/>
    </source>
</evidence>
<sequence>MKIELCVIASILVGTSAWLFSRDRVVQADGEVDSTCQGSGAEGSCEFYNCFERRFPCRARGYMLRFGYHYCQRFEDVDNYRHEFNPQAQNFLTASQQCMTKKLSEQFYSENQVNCHDLEHAAFRIMGDCYLEKGFCDIFWDNREAFAKVFDSGDLFDSSSLKIWKQIGKMTLRCGGQSAGGVFSFIRSKIMSWRDHLPFKK</sequence>
<feature type="signal peptide" evidence="5">
    <location>
        <begin position="1"/>
        <end position="17"/>
    </location>
</feature>
<reference evidence="6 7" key="1">
    <citation type="journal article" date="2013" name="Nature">
        <title>Insights into bilaterian evolution from three spiralian genomes.</title>
        <authorList>
            <person name="Simakov O."/>
            <person name="Marletaz F."/>
            <person name="Cho S.J."/>
            <person name="Edsinger-Gonzales E."/>
            <person name="Havlak P."/>
            <person name="Hellsten U."/>
            <person name="Kuo D.H."/>
            <person name="Larsson T."/>
            <person name="Lv J."/>
            <person name="Arendt D."/>
            <person name="Savage R."/>
            <person name="Osoegawa K."/>
            <person name="de Jong P."/>
            <person name="Grimwood J."/>
            <person name="Chapman J.A."/>
            <person name="Shapiro H."/>
            <person name="Aerts A."/>
            <person name="Otillar R.P."/>
            <person name="Terry A.Y."/>
            <person name="Boore J.L."/>
            <person name="Grigoriev I.V."/>
            <person name="Lindberg D.R."/>
            <person name="Seaver E.C."/>
            <person name="Weisblat D.A."/>
            <person name="Putnam N.H."/>
            <person name="Rokhsar D.S."/>
        </authorList>
    </citation>
    <scope>NUCLEOTIDE SEQUENCE [LARGE SCALE GENOMIC DNA]</scope>
</reference>
<comment type="similarity">
    <text evidence="1">Belongs to the stanniocalcin family.</text>
</comment>
<dbReference type="InterPro" id="IPR004978">
    <property type="entry name" value="Stanniocalcin"/>
</dbReference>
<dbReference type="Pfam" id="PF03298">
    <property type="entry name" value="Stanniocalcin"/>
    <property type="match status" value="1"/>
</dbReference>
<dbReference type="OrthoDB" id="9970481at2759"/>
<dbReference type="AlphaFoldDB" id="V4A5B6"/>
<dbReference type="RefSeq" id="XP_009060849.1">
    <property type="nucleotide sequence ID" value="XM_009062601.1"/>
</dbReference>
<evidence type="ECO:0000256" key="1">
    <source>
        <dbReference type="ARBA" id="ARBA00008693"/>
    </source>
</evidence>
<accession>V4A5B6</accession>